<organism evidence="1">
    <name type="scientific">Caudovirales sp. ctaix4</name>
    <dbReference type="NCBI Taxonomy" id="2827635"/>
    <lineage>
        <taxon>Viruses</taxon>
        <taxon>Duplodnaviria</taxon>
        <taxon>Heunggongvirae</taxon>
        <taxon>Uroviricota</taxon>
        <taxon>Caudoviricetes</taxon>
    </lineage>
</organism>
<keyword evidence="1" id="KW-0378">Hydrolase</keyword>
<keyword evidence="1" id="KW-0347">Helicase</keyword>
<dbReference type="EMBL" id="BK032533">
    <property type="protein sequence ID" value="DAF46207.1"/>
    <property type="molecule type" value="Genomic_DNA"/>
</dbReference>
<evidence type="ECO:0000313" key="1">
    <source>
        <dbReference type="EMBL" id="DAF46207.1"/>
    </source>
</evidence>
<dbReference type="SUPFAM" id="SSF109604">
    <property type="entry name" value="HD-domain/PDEase-like"/>
    <property type="match status" value="1"/>
</dbReference>
<proteinExistence type="predicted"/>
<sequence length="242" mass="27608">MNNQERFEELMSIAADRPGWSELMNYIQKSDFYTAPASSRFHLSCAGGLLQHSLNVYDALVGRLVDTVETDEMALQVSGHTVAAFKKETLAIAALLHDLCKTNFYTVEYRNQKTYDKEKVAKANPYQVKRDNGGQFIWEQAPFYAISDKNPYGHGEKSVMMVEEFMKLTMEERYAIRWHMGMANANGNELQAFNASCEKYPLVLLLHNADMEASHFMEENEGNKQEFRNVDSSGEFEEATPV</sequence>
<dbReference type="Gene3D" id="1.10.3210.10">
    <property type="entry name" value="Hypothetical protein af1432"/>
    <property type="match status" value="1"/>
</dbReference>
<protein>
    <submittedName>
        <fullName evidence="1">Helicase</fullName>
    </submittedName>
</protein>
<name>A0A8S5S6B3_9CAUD</name>
<accession>A0A8S5S6B3</accession>
<dbReference type="CDD" id="cd00077">
    <property type="entry name" value="HDc"/>
    <property type="match status" value="1"/>
</dbReference>
<keyword evidence="1" id="KW-0067">ATP-binding</keyword>
<reference evidence="1" key="1">
    <citation type="journal article" date="2021" name="Proc. Natl. Acad. Sci. U.S.A.">
        <title>A Catalog of Tens of Thousands of Viruses from Human Metagenomes Reveals Hidden Associations with Chronic Diseases.</title>
        <authorList>
            <person name="Tisza M.J."/>
            <person name="Buck C.B."/>
        </authorList>
    </citation>
    <scope>NUCLEOTIDE SEQUENCE</scope>
    <source>
        <strain evidence="1">Ctaix4</strain>
    </source>
</reference>
<dbReference type="InterPro" id="IPR003607">
    <property type="entry name" value="HD/PDEase_dom"/>
</dbReference>
<dbReference type="GO" id="GO:0004386">
    <property type="term" value="F:helicase activity"/>
    <property type="evidence" value="ECO:0007669"/>
    <property type="project" value="UniProtKB-KW"/>
</dbReference>
<keyword evidence="1" id="KW-0547">Nucleotide-binding</keyword>